<accession>A0A9P6SXZ9</accession>
<dbReference type="EMBL" id="JAAAID010001298">
    <property type="protein sequence ID" value="KAG0010619.1"/>
    <property type="molecule type" value="Genomic_DNA"/>
</dbReference>
<dbReference type="PANTHER" id="PTHR23184:SF9">
    <property type="entry name" value="TETRATRICOPEPTIDE REPEAT PROTEIN 14"/>
    <property type="match status" value="1"/>
</dbReference>
<keyword evidence="1" id="KW-0802">TPR repeat</keyword>
<evidence type="ECO:0000313" key="3">
    <source>
        <dbReference type="EMBL" id="KAG0010619.1"/>
    </source>
</evidence>
<feature type="region of interest" description="Disordered" evidence="2">
    <location>
        <begin position="81"/>
        <end position="102"/>
    </location>
</feature>
<feature type="compositionally biased region" description="Basic residues" evidence="2">
    <location>
        <begin position="329"/>
        <end position="339"/>
    </location>
</feature>
<dbReference type="InterPro" id="IPR019734">
    <property type="entry name" value="TPR_rpt"/>
</dbReference>
<dbReference type="Pfam" id="PF13414">
    <property type="entry name" value="TPR_11"/>
    <property type="match status" value="1"/>
</dbReference>
<feature type="compositionally biased region" description="Basic and acidic residues" evidence="2">
    <location>
        <begin position="261"/>
        <end position="328"/>
    </location>
</feature>
<reference evidence="3" key="1">
    <citation type="journal article" date="2020" name="Fungal Divers.">
        <title>Resolving the Mortierellaceae phylogeny through synthesis of multi-gene phylogenetics and phylogenomics.</title>
        <authorList>
            <person name="Vandepol N."/>
            <person name="Liber J."/>
            <person name="Desiro A."/>
            <person name="Na H."/>
            <person name="Kennedy M."/>
            <person name="Barry K."/>
            <person name="Grigoriev I.V."/>
            <person name="Miller A.N."/>
            <person name="O'Donnell K."/>
            <person name="Stajich J.E."/>
            <person name="Bonito G."/>
        </authorList>
    </citation>
    <scope>NUCLEOTIDE SEQUENCE</scope>
    <source>
        <strain evidence="3">NRRL 2769</strain>
    </source>
</reference>
<name>A0A9P6SXZ9_9FUNG</name>
<evidence type="ECO:0000256" key="2">
    <source>
        <dbReference type="SAM" id="MobiDB-lite"/>
    </source>
</evidence>
<feature type="repeat" description="TPR" evidence="1">
    <location>
        <begin position="34"/>
        <end position="67"/>
    </location>
</feature>
<feature type="compositionally biased region" description="Low complexity" evidence="2">
    <location>
        <begin position="132"/>
        <end position="146"/>
    </location>
</feature>
<evidence type="ECO:0000256" key="1">
    <source>
        <dbReference type="PROSITE-ProRule" id="PRU00339"/>
    </source>
</evidence>
<protein>
    <submittedName>
        <fullName evidence="3">Tetratricopeptide repeat protein 14</fullName>
    </submittedName>
</protein>
<feature type="compositionally biased region" description="Basic residues" evidence="2">
    <location>
        <begin position="150"/>
        <end position="161"/>
    </location>
</feature>
<feature type="region of interest" description="Disordered" evidence="2">
    <location>
        <begin position="258"/>
        <end position="448"/>
    </location>
</feature>
<feature type="non-terminal residue" evidence="3">
    <location>
        <position position="1"/>
    </location>
</feature>
<feature type="compositionally biased region" description="Basic and acidic residues" evidence="2">
    <location>
        <begin position="368"/>
        <end position="380"/>
    </location>
</feature>
<dbReference type="Proteomes" id="UP000703661">
    <property type="component" value="Unassembled WGS sequence"/>
</dbReference>
<dbReference type="InterPro" id="IPR011990">
    <property type="entry name" value="TPR-like_helical_dom_sf"/>
</dbReference>
<proteinExistence type="predicted"/>
<comment type="caution">
    <text evidence="3">The sequence shown here is derived from an EMBL/GenBank/DDBJ whole genome shotgun (WGS) entry which is preliminary data.</text>
</comment>
<gene>
    <name evidence="3" type="primary">TTC14</name>
    <name evidence="3" type="ORF">BGZ80_001309</name>
</gene>
<dbReference type="SUPFAM" id="SSF48452">
    <property type="entry name" value="TPR-like"/>
    <property type="match status" value="1"/>
</dbReference>
<dbReference type="PROSITE" id="PS50005">
    <property type="entry name" value="TPR"/>
    <property type="match status" value="1"/>
</dbReference>
<sequence>MDSFAAGIDCAQKGQLDDAIKAYSQAIQIDAKCVEAYVARGCTLANIKKWRAAIMDFRAALSLDPSNVSAQQYLESTIAQEEEHRLNPTIDDTPSNGAENSSNITMFNGGSNLDNINEIVLDTEVLESVIENSNGNNNNNNNNNKGNNERKKKKKKKNKKKNLSEHETSFEIGIAIEVETGVEIEVGIEAEIGVGIEAETELAIGMEIDTQGGHRAVVDPDRAHLVHDRGQDQSLDQGQDRLPVLGVDRGLEAQQGITLGIDHDLDREVTGKDQDRHSGQTHDNEDSKTNKDDETSEKRGGKEAEANKDRKEDAELKDSKDGKNGGDQKRRRSKSNSRSRSREQSRSKSTRTAGPDHARGHSPRHQSQAKDQDKDSKGADTHLTNLTESNKDNRDMLHHGGDRKDASKDEARDKKEPHIKRGDKEAINSSKDRLDDQKELAPDAQKKDDKLSIETLGAKGRGVLENVTHIMGEEDAEIGRLAPQRAKLEILQILKVAPGAGAEPEILTTGSKVLQLVSATPLITIRTKVTDVNVVGRQVGTGSAITVVKVDLIVAAGLVSRRTIRIKSRRGREVDQIVVAVPMQTKVESVVDPAVVVDALEIGLAHG</sequence>
<dbReference type="SMART" id="SM00028">
    <property type="entry name" value="TPR"/>
    <property type="match status" value="2"/>
</dbReference>
<evidence type="ECO:0000313" key="4">
    <source>
        <dbReference type="Proteomes" id="UP000703661"/>
    </source>
</evidence>
<dbReference type="InterPro" id="IPR039190">
    <property type="entry name" value="TTC14"/>
</dbReference>
<keyword evidence="4" id="KW-1185">Reference proteome</keyword>
<feature type="compositionally biased region" description="Basic and acidic residues" evidence="2">
    <location>
        <begin position="389"/>
        <end position="448"/>
    </location>
</feature>
<feature type="region of interest" description="Disordered" evidence="2">
    <location>
        <begin position="131"/>
        <end position="165"/>
    </location>
</feature>
<dbReference type="AlphaFoldDB" id="A0A9P6SXZ9"/>
<dbReference type="Gene3D" id="1.25.40.10">
    <property type="entry name" value="Tetratricopeptide repeat domain"/>
    <property type="match status" value="1"/>
</dbReference>
<organism evidence="3 4">
    <name type="scientific">Entomortierella chlamydospora</name>
    <dbReference type="NCBI Taxonomy" id="101097"/>
    <lineage>
        <taxon>Eukaryota</taxon>
        <taxon>Fungi</taxon>
        <taxon>Fungi incertae sedis</taxon>
        <taxon>Mucoromycota</taxon>
        <taxon>Mortierellomycotina</taxon>
        <taxon>Mortierellomycetes</taxon>
        <taxon>Mortierellales</taxon>
        <taxon>Mortierellaceae</taxon>
        <taxon>Entomortierella</taxon>
    </lineage>
</organism>
<dbReference type="PANTHER" id="PTHR23184">
    <property type="entry name" value="TETRATRICOPEPTIDE REPEAT PROTEIN 14"/>
    <property type="match status" value="1"/>
</dbReference>
<feature type="compositionally biased region" description="Polar residues" evidence="2">
    <location>
        <begin position="90"/>
        <end position="102"/>
    </location>
</feature>